<dbReference type="PANTHER" id="PTHR47151">
    <property type="entry name" value="LEU/ILE/VAL-BINDING ABC TRANSPORTER SUBUNIT"/>
    <property type="match status" value="1"/>
</dbReference>
<organism evidence="2 3">
    <name type="scientific">Deinococcus rubellus</name>
    <dbReference type="NCBI Taxonomy" id="1889240"/>
    <lineage>
        <taxon>Bacteria</taxon>
        <taxon>Thermotogati</taxon>
        <taxon>Deinococcota</taxon>
        <taxon>Deinococci</taxon>
        <taxon>Deinococcales</taxon>
        <taxon>Deinococcaceae</taxon>
        <taxon>Deinococcus</taxon>
    </lineage>
</organism>
<accession>A0ABY5YIR2</accession>
<reference evidence="2" key="1">
    <citation type="submission" date="2022-09" db="EMBL/GenBank/DDBJ databases">
        <title>genome sequence of Deinococcus rubellus.</title>
        <authorList>
            <person name="Srinivasan S."/>
        </authorList>
    </citation>
    <scope>NUCLEOTIDE SEQUENCE</scope>
    <source>
        <strain evidence="2">Ant6</strain>
    </source>
</reference>
<name>A0ABY5YIR2_9DEIO</name>
<feature type="signal peptide" evidence="1">
    <location>
        <begin position="1"/>
        <end position="23"/>
    </location>
</feature>
<dbReference type="PANTHER" id="PTHR47151:SF2">
    <property type="entry name" value="AMINO ACID BINDING PROTEIN"/>
    <property type="match status" value="1"/>
</dbReference>
<proteinExistence type="predicted"/>
<dbReference type="InterPro" id="IPR028082">
    <property type="entry name" value="Peripla_BP_I"/>
</dbReference>
<evidence type="ECO:0000313" key="2">
    <source>
        <dbReference type="EMBL" id="UWX65010.1"/>
    </source>
</evidence>
<evidence type="ECO:0008006" key="4">
    <source>
        <dbReference type="Google" id="ProtNLM"/>
    </source>
</evidence>
<keyword evidence="1" id="KW-0732">Signal</keyword>
<evidence type="ECO:0000313" key="3">
    <source>
        <dbReference type="Proteomes" id="UP001060261"/>
    </source>
</evidence>
<dbReference type="Proteomes" id="UP001060261">
    <property type="component" value="Chromosome"/>
</dbReference>
<dbReference type="Gene3D" id="3.40.50.2300">
    <property type="match status" value="1"/>
</dbReference>
<feature type="chain" id="PRO_5045307131" description="Leucine-binding protein domain-containing protein" evidence="1">
    <location>
        <begin position="24"/>
        <end position="104"/>
    </location>
</feature>
<dbReference type="SUPFAM" id="SSF53822">
    <property type="entry name" value="Periplasmic binding protein-like I"/>
    <property type="match status" value="1"/>
</dbReference>
<sequence length="104" mass="10942">MLRPTRLLPAALTLLVALSAAQAASYKIATVSPLSGSLTAIGSEVKRGAQLAFQDRAAELKAAGLDVSLVSFDDQASATRGGRSPRRFWPTRAFSAWSVRSIPA</sequence>
<dbReference type="EMBL" id="CP104213">
    <property type="protein sequence ID" value="UWX65010.1"/>
    <property type="molecule type" value="Genomic_DNA"/>
</dbReference>
<evidence type="ECO:0000256" key="1">
    <source>
        <dbReference type="SAM" id="SignalP"/>
    </source>
</evidence>
<keyword evidence="3" id="KW-1185">Reference proteome</keyword>
<protein>
    <recommendedName>
        <fullName evidence="4">Leucine-binding protein domain-containing protein</fullName>
    </recommendedName>
</protein>
<gene>
    <name evidence="2" type="ORF">N0D28_04960</name>
</gene>
<dbReference type="RefSeq" id="WP_260561268.1">
    <property type="nucleotide sequence ID" value="NZ_CP104213.1"/>
</dbReference>